<dbReference type="Proteomes" id="UP001328107">
    <property type="component" value="Unassembled WGS sequence"/>
</dbReference>
<protein>
    <recommendedName>
        <fullName evidence="3">G protein-coupled receptor</fullName>
    </recommendedName>
</protein>
<dbReference type="Pfam" id="PF10317">
    <property type="entry name" value="7TM_GPCR_Srd"/>
    <property type="match status" value="1"/>
</dbReference>
<evidence type="ECO:0000313" key="2">
    <source>
        <dbReference type="Proteomes" id="UP001328107"/>
    </source>
</evidence>
<feature type="non-terminal residue" evidence="1">
    <location>
        <position position="1"/>
    </location>
</feature>
<feature type="non-terminal residue" evidence="1">
    <location>
        <position position="72"/>
    </location>
</feature>
<proteinExistence type="predicted"/>
<dbReference type="InterPro" id="IPR019421">
    <property type="entry name" value="7TM_GPCR_serpentine_rcpt_Srd"/>
</dbReference>
<accession>A0AAN5I4P1</accession>
<sequence length="72" mass="7941">PALTMIGIFAFAAQNLGMRSSSIERASFLSSSVPSAINPLLTLYFVSPYKRLFLRLVPCKAQEPDENEAHAR</sequence>
<dbReference type="EMBL" id="BTRK01000005">
    <property type="protein sequence ID" value="GMR52093.1"/>
    <property type="molecule type" value="Genomic_DNA"/>
</dbReference>
<evidence type="ECO:0000313" key="1">
    <source>
        <dbReference type="EMBL" id="GMR52093.1"/>
    </source>
</evidence>
<dbReference type="AlphaFoldDB" id="A0AAN5I4P1"/>
<organism evidence="1 2">
    <name type="scientific">Pristionchus mayeri</name>
    <dbReference type="NCBI Taxonomy" id="1317129"/>
    <lineage>
        <taxon>Eukaryota</taxon>
        <taxon>Metazoa</taxon>
        <taxon>Ecdysozoa</taxon>
        <taxon>Nematoda</taxon>
        <taxon>Chromadorea</taxon>
        <taxon>Rhabditida</taxon>
        <taxon>Rhabditina</taxon>
        <taxon>Diplogasteromorpha</taxon>
        <taxon>Diplogasteroidea</taxon>
        <taxon>Neodiplogasteridae</taxon>
        <taxon>Pristionchus</taxon>
    </lineage>
</organism>
<name>A0AAN5I4P1_9BILA</name>
<keyword evidence="2" id="KW-1185">Reference proteome</keyword>
<gene>
    <name evidence="1" type="ORF">PMAYCL1PPCAC_22288</name>
</gene>
<comment type="caution">
    <text evidence="1">The sequence shown here is derived from an EMBL/GenBank/DDBJ whole genome shotgun (WGS) entry which is preliminary data.</text>
</comment>
<reference evidence="2" key="1">
    <citation type="submission" date="2022-10" db="EMBL/GenBank/DDBJ databases">
        <title>Genome assembly of Pristionchus species.</title>
        <authorList>
            <person name="Yoshida K."/>
            <person name="Sommer R.J."/>
        </authorList>
    </citation>
    <scope>NUCLEOTIDE SEQUENCE [LARGE SCALE GENOMIC DNA]</scope>
    <source>
        <strain evidence="2">RS5460</strain>
    </source>
</reference>
<evidence type="ECO:0008006" key="3">
    <source>
        <dbReference type="Google" id="ProtNLM"/>
    </source>
</evidence>